<dbReference type="Pfam" id="PF04480">
    <property type="entry name" value="DUF559"/>
    <property type="match status" value="1"/>
</dbReference>
<gene>
    <name evidence="2" type="ORF">D9V29_01870</name>
</gene>
<dbReference type="Gene3D" id="3.40.960.10">
    <property type="entry name" value="VSR Endonuclease"/>
    <property type="match status" value="1"/>
</dbReference>
<dbReference type="InterPro" id="IPR011335">
    <property type="entry name" value="Restrct_endonuc-II-like"/>
</dbReference>
<evidence type="ECO:0000313" key="3">
    <source>
        <dbReference type="Proteomes" id="UP000270299"/>
    </source>
</evidence>
<dbReference type="SUPFAM" id="SSF52980">
    <property type="entry name" value="Restriction endonuclease-like"/>
    <property type="match status" value="1"/>
</dbReference>
<sequence length="296" mass="33580">MPPYPTYNPETGRMTRDLAEDMRRFGFLAQRNQLAELGHSARHVRSAIADRELLPIRRPWVATSTAHPEAVRSVRLGGRLGGASALRSYGVWMGRRSGLWVHASAQASRLPVTRPGEHRITTAERFHTDSDIRWRVSLPDALVQYFLHGETTDAVASLESARHQGLIDDVAVRDIANVLPRAQRRMIERQRRGAMSGIETHFRLAAEAQGWKVDIQVYVAGVGHVDVLIDGWLVIELDGGGHAELEQMHIDRRRDAELIMLGYRYHRFDYPQLMNDMDRCIDVTRRLLAGGRPPIY</sequence>
<evidence type="ECO:0000313" key="2">
    <source>
        <dbReference type="EMBL" id="RLP73458.1"/>
    </source>
</evidence>
<evidence type="ECO:0000259" key="1">
    <source>
        <dbReference type="Pfam" id="PF04480"/>
    </source>
</evidence>
<feature type="domain" description="DUF559" evidence="1">
    <location>
        <begin position="232"/>
        <end position="282"/>
    </location>
</feature>
<accession>A0A3L7A0D6</accession>
<comment type="caution">
    <text evidence="2">The sequence shown here is derived from an EMBL/GenBank/DDBJ whole genome shotgun (WGS) entry which is preliminary data.</text>
</comment>
<proteinExistence type="predicted"/>
<name>A0A3L7A0D6_9MICO</name>
<dbReference type="AlphaFoldDB" id="A0A3L7A0D6"/>
<dbReference type="EMBL" id="RCUV01000002">
    <property type="protein sequence ID" value="RLP73458.1"/>
    <property type="molecule type" value="Genomic_DNA"/>
</dbReference>
<protein>
    <submittedName>
        <fullName evidence="2">DUF559 domain-containing protein</fullName>
    </submittedName>
</protein>
<dbReference type="Proteomes" id="UP000270299">
    <property type="component" value="Unassembled WGS sequence"/>
</dbReference>
<dbReference type="OrthoDB" id="2594539at2"/>
<organism evidence="2 3">
    <name type="scientific">Mycetocola manganoxydans</name>
    <dbReference type="NCBI Taxonomy" id="699879"/>
    <lineage>
        <taxon>Bacteria</taxon>
        <taxon>Bacillati</taxon>
        <taxon>Actinomycetota</taxon>
        <taxon>Actinomycetes</taxon>
        <taxon>Micrococcales</taxon>
        <taxon>Microbacteriaceae</taxon>
        <taxon>Mycetocola</taxon>
    </lineage>
</organism>
<reference evidence="2 3" key="1">
    <citation type="submission" date="2018-10" db="EMBL/GenBank/DDBJ databases">
        <authorList>
            <person name="Li J."/>
        </authorList>
    </citation>
    <scope>NUCLEOTIDE SEQUENCE [LARGE SCALE GENOMIC DNA]</scope>
    <source>
        <strain evidence="2 3">CCTCC AB209002</strain>
    </source>
</reference>
<keyword evidence="3" id="KW-1185">Reference proteome</keyword>
<dbReference type="InterPro" id="IPR007569">
    <property type="entry name" value="DUF559"/>
</dbReference>